<evidence type="ECO:0000256" key="6">
    <source>
        <dbReference type="ARBA" id="ARBA00023315"/>
    </source>
</evidence>
<dbReference type="SUPFAM" id="SSF51161">
    <property type="entry name" value="Trimeric LpxA-like enzymes"/>
    <property type="match status" value="1"/>
</dbReference>
<keyword evidence="2 7" id="KW-0441">Lipid A biosynthesis</keyword>
<comment type="pathway">
    <text evidence="7">Bacterial outer membrane biogenesis; LPS lipid A biosynthesis.</text>
</comment>
<dbReference type="NCBIfam" id="TIGR01853">
    <property type="entry name" value="lipid_A_lpxD"/>
    <property type="match status" value="1"/>
</dbReference>
<dbReference type="InterPro" id="IPR011004">
    <property type="entry name" value="Trimer_LpxA-like_sf"/>
</dbReference>
<dbReference type="GO" id="GO:0103118">
    <property type="term" value="F:UDP-3-O-[(3R)-3-hydroxyacyl]-glucosamine N-acyltransferase activity"/>
    <property type="evidence" value="ECO:0007669"/>
    <property type="project" value="UniProtKB-EC"/>
</dbReference>
<dbReference type="HAMAP" id="MF_00523">
    <property type="entry name" value="LpxD"/>
    <property type="match status" value="1"/>
</dbReference>
<reference evidence="9 10" key="1">
    <citation type="submission" date="2020-02" db="EMBL/GenBank/DDBJ databases">
        <title>Genome sequence of strain CCNWXJ40-4.</title>
        <authorList>
            <person name="Gao J."/>
            <person name="Sun J."/>
        </authorList>
    </citation>
    <scope>NUCLEOTIDE SEQUENCE [LARGE SCALE GENOMIC DNA]</scope>
    <source>
        <strain evidence="9 10">CCNWXJ 40-4</strain>
    </source>
</reference>
<comment type="subunit">
    <text evidence="7">Homotrimer.</text>
</comment>
<dbReference type="Pfam" id="PF00132">
    <property type="entry name" value="Hexapep"/>
    <property type="match status" value="2"/>
</dbReference>
<evidence type="ECO:0000313" key="9">
    <source>
        <dbReference type="EMBL" id="NGO53422.1"/>
    </source>
</evidence>
<dbReference type="PANTHER" id="PTHR43378:SF2">
    <property type="entry name" value="UDP-3-O-ACYLGLUCOSAMINE N-ACYLTRANSFERASE 1, MITOCHONDRIAL-RELATED"/>
    <property type="match status" value="1"/>
</dbReference>
<dbReference type="Pfam" id="PF04613">
    <property type="entry name" value="LpxD"/>
    <property type="match status" value="1"/>
</dbReference>
<dbReference type="RefSeq" id="WP_165030776.1">
    <property type="nucleotide sequence ID" value="NZ_JAAKZF010000031.1"/>
</dbReference>
<dbReference type="CDD" id="cd03352">
    <property type="entry name" value="LbH_LpxD"/>
    <property type="match status" value="1"/>
</dbReference>
<dbReference type="NCBIfam" id="NF002060">
    <property type="entry name" value="PRK00892.1"/>
    <property type="match status" value="1"/>
</dbReference>
<dbReference type="UniPathway" id="UPA00973"/>
<feature type="domain" description="UDP-3-O-[3-hydroxymyristoyl] glucosamine N-acyltransferase non-repeat region" evidence="8">
    <location>
        <begin position="33"/>
        <end position="100"/>
    </location>
</feature>
<comment type="similarity">
    <text evidence="7">Belongs to the transferase hexapeptide repeat family. LpxD subfamily.</text>
</comment>
<dbReference type="GO" id="GO:0009245">
    <property type="term" value="P:lipid A biosynthetic process"/>
    <property type="evidence" value="ECO:0007669"/>
    <property type="project" value="UniProtKB-UniRule"/>
</dbReference>
<evidence type="ECO:0000256" key="7">
    <source>
        <dbReference type="HAMAP-Rule" id="MF_00523"/>
    </source>
</evidence>
<keyword evidence="5 7" id="KW-0443">Lipid metabolism</keyword>
<feature type="active site" description="Proton acceptor" evidence="7">
    <location>
        <position position="257"/>
    </location>
</feature>
<accession>A0A6G4WF55</accession>
<dbReference type="EMBL" id="JAAKZF010000031">
    <property type="protein sequence ID" value="NGO53422.1"/>
    <property type="molecule type" value="Genomic_DNA"/>
</dbReference>
<evidence type="ECO:0000256" key="4">
    <source>
        <dbReference type="ARBA" id="ARBA00022737"/>
    </source>
</evidence>
<dbReference type="Gene3D" id="2.160.10.10">
    <property type="entry name" value="Hexapeptide repeat proteins"/>
    <property type="match status" value="1"/>
</dbReference>
<comment type="function">
    <text evidence="7">Catalyzes the N-acylation of UDP-3-O-acylglucosamine using 3-hydroxyacyl-ACP as the acyl donor. Is involved in the biosynthesis of lipid A, a phosphorylated glycolipid that anchors the lipopolysaccharide to the outer membrane of the cell.</text>
</comment>
<dbReference type="Proteomes" id="UP001642900">
    <property type="component" value="Unassembled WGS sequence"/>
</dbReference>
<dbReference type="InterPro" id="IPR007691">
    <property type="entry name" value="LpxD"/>
</dbReference>
<name>A0A6G4WF55_9HYPH</name>
<evidence type="ECO:0000256" key="5">
    <source>
        <dbReference type="ARBA" id="ARBA00023098"/>
    </source>
</evidence>
<comment type="catalytic activity">
    <reaction evidence="7">
        <text>a UDP-3-O-[(3R)-3-hydroxyacyl]-alpha-D-glucosamine + a (3R)-hydroxyacyl-[ACP] = a UDP-2-N,3-O-bis[(3R)-3-hydroxyacyl]-alpha-D-glucosamine + holo-[ACP] + H(+)</text>
        <dbReference type="Rhea" id="RHEA:53836"/>
        <dbReference type="Rhea" id="RHEA-COMP:9685"/>
        <dbReference type="Rhea" id="RHEA-COMP:9945"/>
        <dbReference type="ChEBI" id="CHEBI:15378"/>
        <dbReference type="ChEBI" id="CHEBI:64479"/>
        <dbReference type="ChEBI" id="CHEBI:78827"/>
        <dbReference type="ChEBI" id="CHEBI:137740"/>
        <dbReference type="ChEBI" id="CHEBI:137748"/>
        <dbReference type="EC" id="2.3.1.191"/>
    </reaction>
</comment>
<evidence type="ECO:0000256" key="2">
    <source>
        <dbReference type="ARBA" id="ARBA00022556"/>
    </source>
</evidence>
<keyword evidence="10" id="KW-1185">Reference proteome</keyword>
<organism evidence="9 10">
    <name type="scientific">Allomesorhizobium camelthorni</name>
    <dbReference type="NCBI Taxonomy" id="475069"/>
    <lineage>
        <taxon>Bacteria</taxon>
        <taxon>Pseudomonadati</taxon>
        <taxon>Pseudomonadota</taxon>
        <taxon>Alphaproteobacteria</taxon>
        <taxon>Hyphomicrobiales</taxon>
        <taxon>Phyllobacteriaceae</taxon>
        <taxon>Allomesorhizobium</taxon>
    </lineage>
</organism>
<comment type="caution">
    <text evidence="9">The sequence shown here is derived from an EMBL/GenBank/DDBJ whole genome shotgun (WGS) entry which is preliminary data.</text>
</comment>
<dbReference type="EC" id="2.3.1.191" evidence="7"/>
<evidence type="ECO:0000313" key="10">
    <source>
        <dbReference type="Proteomes" id="UP001642900"/>
    </source>
</evidence>
<proteinExistence type="inferred from homology"/>
<keyword evidence="6 7" id="KW-0012">Acyltransferase</keyword>
<gene>
    <name evidence="7 9" type="primary">lpxD</name>
    <name evidence="9" type="ORF">G6N73_20030</name>
</gene>
<dbReference type="GO" id="GO:0016410">
    <property type="term" value="F:N-acyltransferase activity"/>
    <property type="evidence" value="ECO:0007669"/>
    <property type="project" value="InterPro"/>
</dbReference>
<dbReference type="InterPro" id="IPR001451">
    <property type="entry name" value="Hexapep"/>
</dbReference>
<evidence type="ECO:0000256" key="1">
    <source>
        <dbReference type="ARBA" id="ARBA00022516"/>
    </source>
</evidence>
<dbReference type="InterPro" id="IPR020573">
    <property type="entry name" value="UDP_GlcNAc_AcTrfase_non-rep"/>
</dbReference>
<keyword evidence="1 7" id="KW-0444">Lipid biosynthesis</keyword>
<sequence length="352" mass="35737">MSDPVFFVPSRRYSAGEIASLTGAELADGAHSDTVISTIASAATGGEGALVFVEGKRNAALLDKLDAAAVLVTPDIAGRAPSGIAVLVTPTPQRAFAMVGRLLYPDAAKPGAITGETGISPAAHIDPTAHLEAGVVVEAGAVIGAGVAIGAGTIIAPNVVIGRNSQIGRDAYIGPNATIQYALIGNNVIIHAGAKIGQDGFGFVAGRGGPERIPQIGRVVIQDNVEVGANSTIDRGAMADTVIGENTKIDNLVQIAHNVRIGRGCIIAGLTGISGSVTIGDNVLMGGGVGLADHVVIGDRAQLAARSGFMHDVPAGEVWAGYPAKPMKEAMREFAMIRKLAQVRPKKGDDNG</sequence>
<dbReference type="GO" id="GO:0016020">
    <property type="term" value="C:membrane"/>
    <property type="evidence" value="ECO:0007669"/>
    <property type="project" value="GOC"/>
</dbReference>
<keyword evidence="3 7" id="KW-0808">Transferase</keyword>
<dbReference type="PANTHER" id="PTHR43378">
    <property type="entry name" value="UDP-3-O-ACYLGLUCOSAMINE N-ACYLTRANSFERASE"/>
    <property type="match status" value="1"/>
</dbReference>
<dbReference type="Gene3D" id="3.40.1390.10">
    <property type="entry name" value="MurE/MurF, N-terminal domain"/>
    <property type="match status" value="1"/>
</dbReference>
<dbReference type="AlphaFoldDB" id="A0A6G4WF55"/>
<keyword evidence="4 7" id="KW-0677">Repeat</keyword>
<evidence type="ECO:0000259" key="8">
    <source>
        <dbReference type="Pfam" id="PF04613"/>
    </source>
</evidence>
<evidence type="ECO:0000256" key="3">
    <source>
        <dbReference type="ARBA" id="ARBA00022679"/>
    </source>
</evidence>
<protein>
    <recommendedName>
        <fullName evidence="7">UDP-3-O-acylglucosamine N-acyltransferase</fullName>
        <ecNumber evidence="7">2.3.1.191</ecNumber>
    </recommendedName>
</protein>